<dbReference type="PROSITE" id="PS50110">
    <property type="entry name" value="RESPONSE_REGULATORY"/>
    <property type="match status" value="1"/>
</dbReference>
<dbReference type="Gene3D" id="3.40.50.2300">
    <property type="match status" value="1"/>
</dbReference>
<dbReference type="SMART" id="SM00448">
    <property type="entry name" value="REC"/>
    <property type="match status" value="1"/>
</dbReference>
<accession>A0ABW3HA18</accession>
<dbReference type="Pfam" id="PF00072">
    <property type="entry name" value="Response_reg"/>
    <property type="match status" value="1"/>
</dbReference>
<dbReference type="InterPro" id="IPR011006">
    <property type="entry name" value="CheY-like_superfamily"/>
</dbReference>
<dbReference type="PANTHER" id="PTHR44591:SF21">
    <property type="entry name" value="TWO-COMPONENT RESPONSE REGULATOR"/>
    <property type="match status" value="1"/>
</dbReference>
<proteinExistence type="predicted"/>
<protein>
    <submittedName>
        <fullName evidence="4">Response regulator</fullName>
    </submittedName>
</protein>
<gene>
    <name evidence="4" type="ORF">ACFQ1E_18125</name>
</gene>
<sequence>MIFVRRKRRIERVLIVEDEPLSAFDTEHLLRDSGYSIAGTVDSVAGALALLSTDPGIDLVLADIGLADGSGIEVAHAARLRGIQVLFVTAHCPEEARPLAAGCLTKPYPQRALIAAVAAIDAVMDGDPPRRLPSGLRLFHEAA</sequence>
<evidence type="ECO:0000256" key="1">
    <source>
        <dbReference type="ARBA" id="ARBA00022553"/>
    </source>
</evidence>
<dbReference type="EMBL" id="JBHTJG010000011">
    <property type="protein sequence ID" value="MFD0948263.1"/>
    <property type="molecule type" value="Genomic_DNA"/>
</dbReference>
<keyword evidence="5" id="KW-1185">Reference proteome</keyword>
<feature type="domain" description="Response regulatory" evidence="3">
    <location>
        <begin position="12"/>
        <end position="121"/>
    </location>
</feature>
<organism evidence="4 5">
    <name type="scientific">Sphingomonas canadensis</name>
    <dbReference type="NCBI Taxonomy" id="1219257"/>
    <lineage>
        <taxon>Bacteria</taxon>
        <taxon>Pseudomonadati</taxon>
        <taxon>Pseudomonadota</taxon>
        <taxon>Alphaproteobacteria</taxon>
        <taxon>Sphingomonadales</taxon>
        <taxon>Sphingomonadaceae</taxon>
        <taxon>Sphingomonas</taxon>
    </lineage>
</organism>
<keyword evidence="1 2" id="KW-0597">Phosphoprotein</keyword>
<reference evidence="5" key="1">
    <citation type="journal article" date="2019" name="Int. J. Syst. Evol. Microbiol.">
        <title>The Global Catalogue of Microorganisms (GCM) 10K type strain sequencing project: providing services to taxonomists for standard genome sequencing and annotation.</title>
        <authorList>
            <consortium name="The Broad Institute Genomics Platform"/>
            <consortium name="The Broad Institute Genome Sequencing Center for Infectious Disease"/>
            <person name="Wu L."/>
            <person name="Ma J."/>
        </authorList>
    </citation>
    <scope>NUCLEOTIDE SEQUENCE [LARGE SCALE GENOMIC DNA]</scope>
    <source>
        <strain evidence="5">CCUG 62982</strain>
    </source>
</reference>
<comment type="caution">
    <text evidence="4">The sequence shown here is derived from an EMBL/GenBank/DDBJ whole genome shotgun (WGS) entry which is preliminary data.</text>
</comment>
<evidence type="ECO:0000256" key="2">
    <source>
        <dbReference type="PROSITE-ProRule" id="PRU00169"/>
    </source>
</evidence>
<dbReference type="Proteomes" id="UP001596977">
    <property type="component" value="Unassembled WGS sequence"/>
</dbReference>
<evidence type="ECO:0000313" key="5">
    <source>
        <dbReference type="Proteomes" id="UP001596977"/>
    </source>
</evidence>
<evidence type="ECO:0000259" key="3">
    <source>
        <dbReference type="PROSITE" id="PS50110"/>
    </source>
</evidence>
<dbReference type="PANTHER" id="PTHR44591">
    <property type="entry name" value="STRESS RESPONSE REGULATOR PROTEIN 1"/>
    <property type="match status" value="1"/>
</dbReference>
<dbReference type="SUPFAM" id="SSF52172">
    <property type="entry name" value="CheY-like"/>
    <property type="match status" value="1"/>
</dbReference>
<dbReference type="InterPro" id="IPR050595">
    <property type="entry name" value="Bact_response_regulator"/>
</dbReference>
<feature type="modified residue" description="4-aspartylphosphate" evidence="2">
    <location>
        <position position="63"/>
    </location>
</feature>
<evidence type="ECO:0000313" key="4">
    <source>
        <dbReference type="EMBL" id="MFD0948263.1"/>
    </source>
</evidence>
<dbReference type="InterPro" id="IPR001789">
    <property type="entry name" value="Sig_transdc_resp-reg_receiver"/>
</dbReference>
<name>A0ABW3HA18_9SPHN</name>
<dbReference type="RefSeq" id="WP_264946129.1">
    <property type="nucleotide sequence ID" value="NZ_JAPDRA010000011.1"/>
</dbReference>